<name>A0A182JG13_ANOAO</name>
<evidence type="ECO:0000313" key="1">
    <source>
        <dbReference type="EnsemblMetazoa" id="AATE017403-PA.1"/>
    </source>
</evidence>
<dbReference type="AlphaFoldDB" id="A0A182JG13"/>
<organism evidence="1">
    <name type="scientific">Anopheles atroparvus</name>
    <name type="common">European mosquito</name>
    <dbReference type="NCBI Taxonomy" id="41427"/>
    <lineage>
        <taxon>Eukaryota</taxon>
        <taxon>Metazoa</taxon>
        <taxon>Ecdysozoa</taxon>
        <taxon>Arthropoda</taxon>
        <taxon>Hexapoda</taxon>
        <taxon>Insecta</taxon>
        <taxon>Pterygota</taxon>
        <taxon>Neoptera</taxon>
        <taxon>Endopterygota</taxon>
        <taxon>Diptera</taxon>
        <taxon>Nematocera</taxon>
        <taxon>Culicoidea</taxon>
        <taxon>Culicidae</taxon>
        <taxon>Anophelinae</taxon>
        <taxon>Anopheles</taxon>
    </lineage>
</organism>
<proteinExistence type="predicted"/>
<sequence>MSQVKVLVLLLTWLFHRGSADSTSQVLERIAEQGFGKGFGTDNPERMDTLILWGIVDNSLVGLHQLPYPKIVFDSQSAMAENVRAGCLVFIEMKVTKRFNLFHLLNNAFADAVEHYKAKFVILVAYGEGSKGDIADVVSFFDLVSIVDYVINLFFIK</sequence>
<protein>
    <recommendedName>
        <fullName evidence="2">Receptor ligand binding region domain-containing protein</fullName>
    </recommendedName>
</protein>
<dbReference type="VEuPathDB" id="VectorBase:AATE017403"/>
<accession>A0A182JG13</accession>
<evidence type="ECO:0008006" key="2">
    <source>
        <dbReference type="Google" id="ProtNLM"/>
    </source>
</evidence>
<dbReference type="EnsemblMetazoa" id="AATE017403-RA">
    <property type="protein sequence ID" value="AATE017403-PA.1"/>
    <property type="gene ID" value="AATE017403"/>
</dbReference>
<reference evidence="1" key="1">
    <citation type="submission" date="2022-08" db="UniProtKB">
        <authorList>
            <consortium name="EnsemblMetazoa"/>
        </authorList>
    </citation>
    <scope>IDENTIFICATION</scope>
    <source>
        <strain evidence="1">EBRO</strain>
    </source>
</reference>